<keyword evidence="2" id="KW-1185">Reference proteome</keyword>
<comment type="caution">
    <text evidence="1">The sequence shown here is derived from an EMBL/GenBank/DDBJ whole genome shotgun (WGS) entry which is preliminary data.</text>
</comment>
<dbReference type="EMBL" id="PTIX01000010">
    <property type="protein sequence ID" value="PPK66363.1"/>
    <property type="molecule type" value="Genomic_DNA"/>
</dbReference>
<protein>
    <submittedName>
        <fullName evidence="1">Uncharacterized protein</fullName>
    </submittedName>
</protein>
<sequence length="38" mass="3954">MPGNRANVAGSSGPVVKKCGLIHPIVITDWRLGGILEP</sequence>
<dbReference type="AlphaFoldDB" id="A0A2S6GMG2"/>
<gene>
    <name evidence="1" type="ORF">CLV40_11067</name>
</gene>
<proteinExistence type="predicted"/>
<reference evidence="1 2" key="1">
    <citation type="submission" date="2018-02" db="EMBL/GenBank/DDBJ databases">
        <title>Genomic Encyclopedia of Archaeal and Bacterial Type Strains, Phase II (KMG-II): from individual species to whole genera.</title>
        <authorList>
            <person name="Goeker M."/>
        </authorList>
    </citation>
    <scope>NUCLEOTIDE SEQUENCE [LARGE SCALE GENOMIC DNA]</scope>
    <source>
        <strain evidence="1 2">YU 961-1</strain>
    </source>
</reference>
<organism evidence="1 2">
    <name type="scientific">Actinokineospora auranticolor</name>
    <dbReference type="NCBI Taxonomy" id="155976"/>
    <lineage>
        <taxon>Bacteria</taxon>
        <taxon>Bacillati</taxon>
        <taxon>Actinomycetota</taxon>
        <taxon>Actinomycetes</taxon>
        <taxon>Pseudonocardiales</taxon>
        <taxon>Pseudonocardiaceae</taxon>
        <taxon>Actinokineospora</taxon>
    </lineage>
</organism>
<accession>A0A2S6GMG2</accession>
<name>A0A2S6GMG2_9PSEU</name>
<dbReference type="Proteomes" id="UP000239203">
    <property type="component" value="Unassembled WGS sequence"/>
</dbReference>
<evidence type="ECO:0000313" key="2">
    <source>
        <dbReference type="Proteomes" id="UP000239203"/>
    </source>
</evidence>
<evidence type="ECO:0000313" key="1">
    <source>
        <dbReference type="EMBL" id="PPK66363.1"/>
    </source>
</evidence>